<reference evidence="5 6" key="1">
    <citation type="journal article" date="2012" name="J. Bacteriol.">
        <title>Genome Sequence of Radiation-Resistant Modestobacter marinus Strain BC501, a Representative Actinobacterium That Thrives on Calcareous Stone Surfaces.</title>
        <authorList>
            <person name="Normand P."/>
            <person name="Gury J."/>
            <person name="Pujic P."/>
            <person name="Chouaia B."/>
            <person name="Crotti E."/>
            <person name="Brusetti L."/>
            <person name="Daffonchio D."/>
            <person name="Vacherie B."/>
            <person name="Barbe V."/>
            <person name="Medigue C."/>
            <person name="Calteau A."/>
            <person name="Ghodhbane-Gtari F."/>
            <person name="Essoussi I."/>
            <person name="Nouioui I."/>
            <person name="Abbassi-Ghozzi I."/>
            <person name="Gtari M."/>
        </authorList>
    </citation>
    <scope>NUCLEOTIDE SEQUENCE [LARGE SCALE GENOMIC DNA]</scope>
    <source>
        <strain evidence="6">BC 501</strain>
    </source>
</reference>
<name>I4EUI8_MODI5</name>
<keyword evidence="2" id="KW-0547">Nucleotide-binding</keyword>
<dbReference type="eggNOG" id="COG1131">
    <property type="taxonomic scope" value="Bacteria"/>
</dbReference>
<evidence type="ECO:0000313" key="5">
    <source>
        <dbReference type="EMBL" id="CCH87051.1"/>
    </source>
</evidence>
<evidence type="ECO:0000259" key="4">
    <source>
        <dbReference type="PROSITE" id="PS50893"/>
    </source>
</evidence>
<dbReference type="InterPro" id="IPR003439">
    <property type="entry name" value="ABC_transporter-like_ATP-bd"/>
</dbReference>
<dbReference type="HOGENOM" id="CLU_000604_1_2_11"/>
<dbReference type="PROSITE" id="PS50893">
    <property type="entry name" value="ABC_TRANSPORTER_2"/>
    <property type="match status" value="1"/>
</dbReference>
<gene>
    <name evidence="5" type="primary">ccmA</name>
    <name evidence="5" type="ordered locus">MODMU_1608</name>
</gene>
<dbReference type="PANTHER" id="PTHR42939:SF1">
    <property type="entry name" value="ABC TRANSPORTER ATP-BINDING PROTEIN ALBC-RELATED"/>
    <property type="match status" value="1"/>
</dbReference>
<dbReference type="SMART" id="SM00382">
    <property type="entry name" value="AAA"/>
    <property type="match status" value="1"/>
</dbReference>
<dbReference type="STRING" id="477641.MODMU_1608"/>
<protein>
    <submittedName>
        <fullName evidence="5">Cytochrome c biogenesis ATP-binding export protein ccmA</fullName>
    </submittedName>
</protein>
<dbReference type="InterPro" id="IPR027417">
    <property type="entry name" value="P-loop_NTPase"/>
</dbReference>
<dbReference type="GO" id="GO:0016887">
    <property type="term" value="F:ATP hydrolysis activity"/>
    <property type="evidence" value="ECO:0007669"/>
    <property type="project" value="InterPro"/>
</dbReference>
<evidence type="ECO:0000256" key="1">
    <source>
        <dbReference type="ARBA" id="ARBA00022448"/>
    </source>
</evidence>
<dbReference type="InterPro" id="IPR051782">
    <property type="entry name" value="ABC_Transporter_VariousFunc"/>
</dbReference>
<evidence type="ECO:0000313" key="6">
    <source>
        <dbReference type="Proteomes" id="UP000006461"/>
    </source>
</evidence>
<evidence type="ECO:0000256" key="2">
    <source>
        <dbReference type="ARBA" id="ARBA00022741"/>
    </source>
</evidence>
<dbReference type="OMA" id="GITHLPF"/>
<dbReference type="SUPFAM" id="SSF52540">
    <property type="entry name" value="P-loop containing nucleoside triphosphate hydrolases"/>
    <property type="match status" value="1"/>
</dbReference>
<dbReference type="GO" id="GO:0005524">
    <property type="term" value="F:ATP binding"/>
    <property type="evidence" value="ECO:0007669"/>
    <property type="project" value="UniProtKB-KW"/>
</dbReference>
<evidence type="ECO:0000256" key="3">
    <source>
        <dbReference type="ARBA" id="ARBA00022840"/>
    </source>
</evidence>
<keyword evidence="6" id="KW-1185">Reference proteome</keyword>
<dbReference type="Gene3D" id="3.40.50.300">
    <property type="entry name" value="P-loop containing nucleotide triphosphate hydrolases"/>
    <property type="match status" value="1"/>
</dbReference>
<feature type="domain" description="ABC transporter" evidence="4">
    <location>
        <begin position="41"/>
        <end position="259"/>
    </location>
</feature>
<keyword evidence="1" id="KW-0813">Transport</keyword>
<dbReference type="Pfam" id="PF00005">
    <property type="entry name" value="ABC_tran"/>
    <property type="match status" value="1"/>
</dbReference>
<organism evidence="5 6">
    <name type="scientific">Modestobacter italicus (strain DSM 44449 / CECT 9708 / BC 501)</name>
    <dbReference type="NCBI Taxonomy" id="2732864"/>
    <lineage>
        <taxon>Bacteria</taxon>
        <taxon>Bacillati</taxon>
        <taxon>Actinomycetota</taxon>
        <taxon>Actinomycetes</taxon>
        <taxon>Geodermatophilales</taxon>
        <taxon>Geodermatophilaceae</taxon>
        <taxon>Modestobacter</taxon>
    </lineage>
</organism>
<dbReference type="EMBL" id="FO203431">
    <property type="protein sequence ID" value="CCH87051.1"/>
    <property type="molecule type" value="Genomic_DNA"/>
</dbReference>
<dbReference type="Proteomes" id="UP000006461">
    <property type="component" value="Chromosome"/>
</dbReference>
<dbReference type="InterPro" id="IPR017871">
    <property type="entry name" value="ABC_transporter-like_CS"/>
</dbReference>
<dbReference type="AlphaFoldDB" id="I4EUI8"/>
<sequence length="261" mass="27258">MRPVPRPLPRPSESWIVPEPRAPLILRSGDPSSGGSPSAVAHLAGLSVTVQRTPVLRDLTMTVTPGEAVGLVGANGSGKSTLLRILATLLPPLGGAGWVLGARLGTRDVEGIRPGIALVGHTPALYPRLTLGENLAFYCRLTGRDVDAAEAALAIVGLGRAADRTADRCSHGMLRRAELARVLITSPHLLLLDEAHAGLDRASAGLVEVVVDAVRARGGGAVVVSHERDRLAGTVDRIVEIENGTLRATDRSAAAVNEVRR</sequence>
<dbReference type="InterPro" id="IPR003593">
    <property type="entry name" value="AAA+_ATPase"/>
</dbReference>
<dbReference type="PROSITE" id="PS00211">
    <property type="entry name" value="ABC_TRANSPORTER_1"/>
    <property type="match status" value="1"/>
</dbReference>
<proteinExistence type="predicted"/>
<accession>I4EUI8</accession>
<dbReference type="OrthoDB" id="3555796at2"/>
<keyword evidence="3 5" id="KW-0067">ATP-binding</keyword>
<dbReference type="KEGG" id="mmar:MODMU_1608"/>
<dbReference type="PANTHER" id="PTHR42939">
    <property type="entry name" value="ABC TRANSPORTER ATP-BINDING PROTEIN ALBC-RELATED"/>
    <property type="match status" value="1"/>
</dbReference>